<comment type="caution">
    <text evidence="2">The sequence shown here is derived from an EMBL/GenBank/DDBJ whole genome shotgun (WGS) entry which is preliminary data.</text>
</comment>
<evidence type="ECO:0000256" key="1">
    <source>
        <dbReference type="SAM" id="MobiDB-lite"/>
    </source>
</evidence>
<evidence type="ECO:0000313" key="2">
    <source>
        <dbReference type="EMBL" id="KAK8943615.1"/>
    </source>
</evidence>
<accession>A0ABR2LKG7</accession>
<protein>
    <submittedName>
        <fullName evidence="2">Uncharacterized protein</fullName>
    </submittedName>
</protein>
<organism evidence="2 3">
    <name type="scientific">Platanthera guangdongensis</name>
    <dbReference type="NCBI Taxonomy" id="2320717"/>
    <lineage>
        <taxon>Eukaryota</taxon>
        <taxon>Viridiplantae</taxon>
        <taxon>Streptophyta</taxon>
        <taxon>Embryophyta</taxon>
        <taxon>Tracheophyta</taxon>
        <taxon>Spermatophyta</taxon>
        <taxon>Magnoliopsida</taxon>
        <taxon>Liliopsida</taxon>
        <taxon>Asparagales</taxon>
        <taxon>Orchidaceae</taxon>
        <taxon>Orchidoideae</taxon>
        <taxon>Orchideae</taxon>
        <taxon>Orchidinae</taxon>
        <taxon>Platanthera</taxon>
    </lineage>
</organism>
<sequence length="205" mass="22920">MANHELVLGQNPDLALGQSGDLVIWQNHGLVMSHRHGLGLGHAHEDDLGLSQGHEHGLVLGHPHDNMLVLGHHHHHSHDEDHDRDHDYSSELAPHSKTRRRHPDSRSRISELPILFPSSLIHHIPQPIATPLLFKFGGSPKTEQFLEATIKQSFVKVQRDFKWTELWNQTLIRDKRASGPGETSSTARVAAVGVAGILMKEGEHR</sequence>
<name>A0ABR2LKG7_9ASPA</name>
<proteinExistence type="predicted"/>
<reference evidence="2 3" key="1">
    <citation type="journal article" date="2022" name="Nat. Plants">
        <title>Genomes of leafy and leafless Platanthera orchids illuminate the evolution of mycoheterotrophy.</title>
        <authorList>
            <person name="Li M.H."/>
            <person name="Liu K.W."/>
            <person name="Li Z."/>
            <person name="Lu H.C."/>
            <person name="Ye Q.L."/>
            <person name="Zhang D."/>
            <person name="Wang J.Y."/>
            <person name="Li Y.F."/>
            <person name="Zhong Z.M."/>
            <person name="Liu X."/>
            <person name="Yu X."/>
            <person name="Liu D.K."/>
            <person name="Tu X.D."/>
            <person name="Liu B."/>
            <person name="Hao Y."/>
            <person name="Liao X.Y."/>
            <person name="Jiang Y.T."/>
            <person name="Sun W.H."/>
            <person name="Chen J."/>
            <person name="Chen Y.Q."/>
            <person name="Ai Y."/>
            <person name="Zhai J.W."/>
            <person name="Wu S.S."/>
            <person name="Zhou Z."/>
            <person name="Hsiao Y.Y."/>
            <person name="Wu W.L."/>
            <person name="Chen Y.Y."/>
            <person name="Lin Y.F."/>
            <person name="Hsu J.L."/>
            <person name="Li C.Y."/>
            <person name="Wang Z.W."/>
            <person name="Zhao X."/>
            <person name="Zhong W.Y."/>
            <person name="Ma X.K."/>
            <person name="Ma L."/>
            <person name="Huang J."/>
            <person name="Chen G.Z."/>
            <person name="Huang M.Z."/>
            <person name="Huang L."/>
            <person name="Peng D.H."/>
            <person name="Luo Y.B."/>
            <person name="Zou S.Q."/>
            <person name="Chen S.P."/>
            <person name="Lan S."/>
            <person name="Tsai W.C."/>
            <person name="Van de Peer Y."/>
            <person name="Liu Z.J."/>
        </authorList>
    </citation>
    <scope>NUCLEOTIDE SEQUENCE [LARGE SCALE GENOMIC DNA]</scope>
    <source>
        <strain evidence="2">Lor288</strain>
    </source>
</reference>
<keyword evidence="3" id="KW-1185">Reference proteome</keyword>
<gene>
    <name evidence="2" type="ORF">KSP40_PGU003276</name>
</gene>
<feature type="compositionally biased region" description="Basic and acidic residues" evidence="1">
    <location>
        <begin position="77"/>
        <end position="89"/>
    </location>
</feature>
<dbReference type="Proteomes" id="UP001412067">
    <property type="component" value="Unassembled WGS sequence"/>
</dbReference>
<feature type="region of interest" description="Disordered" evidence="1">
    <location>
        <begin position="73"/>
        <end position="106"/>
    </location>
</feature>
<dbReference type="EMBL" id="JBBWWR010000018">
    <property type="protein sequence ID" value="KAK8943615.1"/>
    <property type="molecule type" value="Genomic_DNA"/>
</dbReference>
<evidence type="ECO:0000313" key="3">
    <source>
        <dbReference type="Proteomes" id="UP001412067"/>
    </source>
</evidence>